<keyword evidence="2" id="KW-1185">Reference proteome</keyword>
<dbReference type="AlphaFoldDB" id="A0A6H5GLU4"/>
<dbReference type="Proteomes" id="UP000479000">
    <property type="component" value="Unassembled WGS sequence"/>
</dbReference>
<sequence length="227" mass="25360">MSLAVYYFEISPHERMCTLVSWPLSAESEVIISKQSPPLHSDLSSSYSDENELLDTFERVSPTLQGERRSFTVDNVNNPSWQAQLVGAKNWTLEPPPECIYECKGHQITVYPGEISPPPQPPPPPALSPYQYHHHHTSTTTATTTTTTTTLCTFFCIPTTFDCISNSAVLIGFCRPINAIISKWSSPFIILQSDAIVPTFAVGGTNNPGKCDRLVQYLFTDGYWRRI</sequence>
<evidence type="ECO:0000313" key="1">
    <source>
        <dbReference type="EMBL" id="CAB0004078.1"/>
    </source>
</evidence>
<proteinExistence type="predicted"/>
<organism evidence="1 2">
    <name type="scientific">Nesidiocoris tenuis</name>
    <dbReference type="NCBI Taxonomy" id="355587"/>
    <lineage>
        <taxon>Eukaryota</taxon>
        <taxon>Metazoa</taxon>
        <taxon>Ecdysozoa</taxon>
        <taxon>Arthropoda</taxon>
        <taxon>Hexapoda</taxon>
        <taxon>Insecta</taxon>
        <taxon>Pterygota</taxon>
        <taxon>Neoptera</taxon>
        <taxon>Paraneoptera</taxon>
        <taxon>Hemiptera</taxon>
        <taxon>Heteroptera</taxon>
        <taxon>Panheteroptera</taxon>
        <taxon>Cimicomorpha</taxon>
        <taxon>Miridae</taxon>
        <taxon>Dicyphina</taxon>
        <taxon>Nesidiocoris</taxon>
    </lineage>
</organism>
<accession>A0A6H5GLU4</accession>
<evidence type="ECO:0000313" key="2">
    <source>
        <dbReference type="Proteomes" id="UP000479000"/>
    </source>
</evidence>
<reference evidence="1 2" key="1">
    <citation type="submission" date="2020-02" db="EMBL/GenBank/DDBJ databases">
        <authorList>
            <person name="Ferguson B K."/>
        </authorList>
    </citation>
    <scope>NUCLEOTIDE SEQUENCE [LARGE SCALE GENOMIC DNA]</scope>
</reference>
<dbReference type="OrthoDB" id="10063099at2759"/>
<name>A0A6H5GLU4_9HEMI</name>
<dbReference type="EMBL" id="CADCXU010014421">
    <property type="protein sequence ID" value="CAB0004078.1"/>
    <property type="molecule type" value="Genomic_DNA"/>
</dbReference>
<protein>
    <submittedName>
        <fullName evidence="1">Uncharacterized protein</fullName>
    </submittedName>
</protein>
<gene>
    <name evidence="1" type="ORF">NTEN_LOCUS9555</name>
</gene>